<dbReference type="GO" id="GO:0008270">
    <property type="term" value="F:zinc ion binding"/>
    <property type="evidence" value="ECO:0007669"/>
    <property type="project" value="UniProtKB-KW"/>
</dbReference>
<accession>A0A0S4THL1</accession>
<feature type="transmembrane region" description="Helical" evidence="3">
    <location>
        <begin position="20"/>
        <end position="41"/>
    </location>
</feature>
<feature type="region of interest" description="Disordered" evidence="2">
    <location>
        <begin position="655"/>
        <end position="674"/>
    </location>
</feature>
<dbReference type="InterPro" id="IPR013083">
    <property type="entry name" value="Znf_RING/FYVE/PHD"/>
</dbReference>
<dbReference type="Pfam" id="PF13920">
    <property type="entry name" value="zf-C3HC4_3"/>
    <property type="match status" value="1"/>
</dbReference>
<name>A0A0S4THL1_CRYHO</name>
<dbReference type="Gene3D" id="3.30.40.10">
    <property type="entry name" value="Zinc/RING finger domain, C3HC4 (zinc finger)"/>
    <property type="match status" value="1"/>
</dbReference>
<dbReference type="AlphaFoldDB" id="A0A0S4THL1"/>
<evidence type="ECO:0000259" key="4">
    <source>
        <dbReference type="PROSITE" id="PS50089"/>
    </source>
</evidence>
<keyword evidence="1" id="KW-0863">Zinc-finger</keyword>
<dbReference type="VEuPathDB" id="CryptoDB:ChTU502y2012_410g0445"/>
<dbReference type="VEuPathDB" id="CryptoDB:CHUDEA5_3990"/>
<dbReference type="VEuPathDB" id="CryptoDB:GY17_00001548"/>
<feature type="transmembrane region" description="Helical" evidence="3">
    <location>
        <begin position="315"/>
        <end position="335"/>
    </location>
</feature>
<keyword evidence="3" id="KW-0472">Membrane</keyword>
<dbReference type="SMART" id="SM00184">
    <property type="entry name" value="RING"/>
    <property type="match status" value="1"/>
</dbReference>
<proteinExistence type="predicted"/>
<feature type="domain" description="RING-type" evidence="4">
    <location>
        <begin position="545"/>
        <end position="591"/>
    </location>
</feature>
<sequence>MRNENGIANSSQKLTLGKHVLRATLILTILLPFILEIYYLIPNFVSFYSGKEWVRVLLDENQYNDLRTISKSNSTESNAMDRMAVDKNDNILIMLIKNPISHIVIQDVFLDKSVSENSLKRSIRVPKTRGVKNYSSRSKKELNGDRLLVRKDHCNCPVLENSFSNIVENEDGEFYSLMLDGQNSVNNPILIQVISLILLLFRWVILLMYIVAQLFLPIKAVRQIVNKKLLRSSAISVFYVTSISLSLTIVGLEGKDCISWWFLGSSPEYILLIQVFVWLIASVCIFLYLVRYFLEIVLNVSRRYKLLNDFITTSIFIPAGLLIIVSISLCILGIIKPWIFMAWLTTAVTEFEKNLRILAKVYDEEFPLEAETSWNRNSIFFNRTNSNHVREEHKNEINVVELKEDSNDDKSEKMKENNSKLNRRENDILIIPISNSYFKILDYSLDNFCTKLCLWYITQHNEADNKLVSRIELEEQSNKNSLKIFEFSIRDFVRNLDLEEKGIDKNSSRICLKKVKSSSSDSTVSRINSFHTENMSENTNSQFICNICFLDFDSIIIFSPCGHGGVCLECLGDYISNNFKLKQHPKCHICREDISKMIEIQKGKEQISQDKYIFEEARSFETTLSNKVNSINENNVNEIHLISNTKLIAEISCNSRNSNSSSYSRSSSSVSNRDSNSSIITLKISRKNSDLWSHPRIKEFISNNETNKLKTWVHNHFTRFFTNSNRRLS</sequence>
<dbReference type="PROSITE" id="PS50089">
    <property type="entry name" value="ZF_RING_2"/>
    <property type="match status" value="1"/>
</dbReference>
<keyword evidence="1" id="KW-0862">Zinc</keyword>
<keyword evidence="1" id="KW-0479">Metal-binding</keyword>
<protein>
    <recommendedName>
        <fullName evidence="4">RING-type domain-containing protein</fullName>
    </recommendedName>
</protein>
<gene>
    <name evidence="5" type="ORF">CHUDEA5_3990</name>
</gene>
<dbReference type="EMBL" id="LN877951">
    <property type="protein sequence ID" value="CUV06343.1"/>
    <property type="molecule type" value="Genomic_DNA"/>
</dbReference>
<keyword evidence="3" id="KW-1133">Transmembrane helix</keyword>
<evidence type="ECO:0000256" key="1">
    <source>
        <dbReference type="PROSITE-ProRule" id="PRU00175"/>
    </source>
</evidence>
<dbReference type="SUPFAM" id="SSF57850">
    <property type="entry name" value="RING/U-box"/>
    <property type="match status" value="1"/>
</dbReference>
<dbReference type="VEuPathDB" id="CryptoDB:Chro.50450"/>
<organism evidence="5">
    <name type="scientific">Cryptosporidium hominis</name>
    <dbReference type="NCBI Taxonomy" id="237895"/>
    <lineage>
        <taxon>Eukaryota</taxon>
        <taxon>Sar</taxon>
        <taxon>Alveolata</taxon>
        <taxon>Apicomplexa</taxon>
        <taxon>Conoidasida</taxon>
        <taxon>Coccidia</taxon>
        <taxon>Eucoccidiorida</taxon>
        <taxon>Eimeriorina</taxon>
        <taxon>Cryptosporidiidae</taxon>
        <taxon>Cryptosporidium</taxon>
    </lineage>
</organism>
<evidence type="ECO:0000313" key="5">
    <source>
        <dbReference type="EMBL" id="CUV06343.1"/>
    </source>
</evidence>
<evidence type="ECO:0000256" key="3">
    <source>
        <dbReference type="SAM" id="Phobius"/>
    </source>
</evidence>
<dbReference type="InterPro" id="IPR001841">
    <property type="entry name" value="Znf_RING"/>
</dbReference>
<feature type="transmembrane region" description="Helical" evidence="3">
    <location>
        <begin position="229"/>
        <end position="249"/>
    </location>
</feature>
<dbReference type="Proteomes" id="UP000199752">
    <property type="component" value="Chromosome 5"/>
</dbReference>
<evidence type="ECO:0000256" key="2">
    <source>
        <dbReference type="SAM" id="MobiDB-lite"/>
    </source>
</evidence>
<feature type="transmembrane region" description="Helical" evidence="3">
    <location>
        <begin position="269"/>
        <end position="294"/>
    </location>
</feature>
<feature type="transmembrane region" description="Helical" evidence="3">
    <location>
        <begin position="189"/>
        <end position="217"/>
    </location>
</feature>
<reference evidence="5" key="1">
    <citation type="submission" date="2015-08" db="EMBL/GenBank/DDBJ databases">
        <authorList>
            <person name="Babu N.S."/>
            <person name="Beckwith C.J."/>
            <person name="Beseler K.G."/>
            <person name="Brison A."/>
            <person name="Carone J.V."/>
            <person name="Caskin T.P."/>
            <person name="Diamond M."/>
            <person name="Durham M.E."/>
            <person name="Foxe J.M."/>
            <person name="Go M."/>
            <person name="Henderson B.A."/>
            <person name="Jones I.B."/>
            <person name="McGettigan J.A."/>
            <person name="Micheletti S.J."/>
            <person name="Nasrallah M.E."/>
            <person name="Ortiz D."/>
            <person name="Piller C.R."/>
            <person name="Privatt S.R."/>
            <person name="Schneider S.L."/>
            <person name="Sharp S."/>
            <person name="Smith T.C."/>
            <person name="Stanton J.D."/>
            <person name="Ullery H.E."/>
            <person name="Wilson R.J."/>
            <person name="Serrano M.G."/>
            <person name="Buck G."/>
            <person name="Lee V."/>
            <person name="Wang Y."/>
            <person name="Carvalho R."/>
            <person name="Voegtly L."/>
            <person name="Shi R."/>
            <person name="Duckworth R."/>
            <person name="Johnson A."/>
            <person name="Loviza R."/>
            <person name="Walstead R."/>
            <person name="Shah Z."/>
            <person name="Kiflezghi M."/>
            <person name="Wade K."/>
            <person name="Ball S.L."/>
            <person name="Bradley K.W."/>
            <person name="Asai D.J."/>
            <person name="Bowman C.A."/>
            <person name="Russell D.A."/>
            <person name="Pope W.H."/>
            <person name="Jacobs-Sera D."/>
            <person name="Hendrix R.W."/>
            <person name="Hatfull G.F."/>
        </authorList>
    </citation>
    <scope>NUCLEOTIDE SEQUENCE [LARGE SCALE GENOMIC DNA]</scope>
</reference>
<keyword evidence="3" id="KW-0812">Transmembrane</keyword>